<keyword evidence="1" id="KW-1133">Transmembrane helix</keyword>
<evidence type="ECO:0000256" key="1">
    <source>
        <dbReference type="SAM" id="Phobius"/>
    </source>
</evidence>
<name>A0A1T4X278_9BACT</name>
<dbReference type="RefSeq" id="WP_078717180.1">
    <property type="nucleotide sequence ID" value="NZ_FUYC01000006.1"/>
</dbReference>
<reference evidence="2 3" key="1">
    <citation type="submission" date="2017-02" db="EMBL/GenBank/DDBJ databases">
        <authorList>
            <person name="Peterson S.W."/>
        </authorList>
    </citation>
    <scope>NUCLEOTIDE SEQUENCE [LARGE SCALE GENOMIC DNA]</scope>
    <source>
        <strain evidence="2 3">DSM 16080</strain>
    </source>
</reference>
<proteinExistence type="predicted"/>
<protein>
    <recommendedName>
        <fullName evidence="4">VPLPA-CTERM protein sorting domain-containing protein</fullName>
    </recommendedName>
</protein>
<dbReference type="Proteomes" id="UP000190027">
    <property type="component" value="Unassembled WGS sequence"/>
</dbReference>
<evidence type="ECO:0000313" key="3">
    <source>
        <dbReference type="Proteomes" id="UP000190027"/>
    </source>
</evidence>
<keyword evidence="3" id="KW-1185">Reference proteome</keyword>
<keyword evidence="1" id="KW-0812">Transmembrane</keyword>
<gene>
    <name evidence="2" type="ORF">SAMN02745704_01611</name>
</gene>
<dbReference type="OrthoDB" id="8821021at2"/>
<keyword evidence="1" id="KW-0472">Membrane</keyword>
<sequence>MTNTGTTIYRGLGVLVLAALLLAIMGTGARGAIITPQWGIGSTDGAALETAFFSGYTDVTTETFAGFTANTQGPLTLTVGALTGGGYIGDDTTAQSGTGEYSVGSDVNYWSNGTPGQTGNKNGYTLSFADPVTAFGFYALDFHDVGGEVELTFSTLGGDTTLNLYDLVGEQSNGSLIYFAFSSSDPISSVGFARAGGDGYAIDNISTATPIPGAVWLLGGGLVGLLGLRRRGVV</sequence>
<dbReference type="AlphaFoldDB" id="A0A1T4X278"/>
<feature type="transmembrane region" description="Helical" evidence="1">
    <location>
        <begin position="211"/>
        <end position="228"/>
    </location>
</feature>
<dbReference type="EMBL" id="FUYC01000006">
    <property type="protein sequence ID" value="SKA83258.1"/>
    <property type="molecule type" value="Genomic_DNA"/>
</dbReference>
<accession>A0A1T4X278</accession>
<organism evidence="2 3">
    <name type="scientific">Paucidesulfovibrio gracilis DSM 16080</name>
    <dbReference type="NCBI Taxonomy" id="1121449"/>
    <lineage>
        <taxon>Bacteria</taxon>
        <taxon>Pseudomonadati</taxon>
        <taxon>Thermodesulfobacteriota</taxon>
        <taxon>Desulfovibrionia</taxon>
        <taxon>Desulfovibrionales</taxon>
        <taxon>Desulfovibrionaceae</taxon>
        <taxon>Paucidesulfovibrio</taxon>
    </lineage>
</organism>
<evidence type="ECO:0000313" key="2">
    <source>
        <dbReference type="EMBL" id="SKA83258.1"/>
    </source>
</evidence>
<evidence type="ECO:0008006" key="4">
    <source>
        <dbReference type="Google" id="ProtNLM"/>
    </source>
</evidence>